<dbReference type="EC" id="1.6.2.2" evidence="11"/>
<evidence type="ECO:0000256" key="9">
    <source>
        <dbReference type="ARBA" id="ARBA00023136"/>
    </source>
</evidence>
<protein>
    <recommendedName>
        <fullName evidence="11">NADH-cytochrome b5 reductase</fullName>
        <ecNumber evidence="11">1.6.2.2</ecNumber>
    </recommendedName>
</protein>
<dbReference type="InterPro" id="IPR001433">
    <property type="entry name" value="OxRdtase_FAD/NAD-bd"/>
</dbReference>
<keyword evidence="8" id="KW-0496">Mitochondrion</keyword>
<dbReference type="SUPFAM" id="SSF63380">
    <property type="entry name" value="Riboflavin synthase domain-like"/>
    <property type="match status" value="1"/>
</dbReference>
<keyword evidence="9" id="KW-0472">Membrane</keyword>
<proteinExistence type="inferred from homology"/>
<comment type="subcellular location">
    <subcellularLocation>
        <location evidence="2">Mitochondrion outer membrane</location>
        <topology evidence="2">Single-pass membrane protein</topology>
    </subcellularLocation>
</comment>
<dbReference type="Proteomes" id="UP000234474">
    <property type="component" value="Unassembled WGS sequence"/>
</dbReference>
<dbReference type="Pfam" id="PF00970">
    <property type="entry name" value="FAD_binding_6"/>
    <property type="match status" value="1"/>
</dbReference>
<dbReference type="InterPro" id="IPR001709">
    <property type="entry name" value="Flavoprot_Pyr_Nucl_cyt_Rdtase"/>
</dbReference>
<comment type="catalytic activity">
    <reaction evidence="11">
        <text>2 Fe(III)-[cytochrome b5] + NADH = 2 Fe(II)-[cytochrome b5] + NAD(+) + H(+)</text>
        <dbReference type="Rhea" id="RHEA:46680"/>
        <dbReference type="Rhea" id="RHEA-COMP:10438"/>
        <dbReference type="Rhea" id="RHEA-COMP:10439"/>
        <dbReference type="ChEBI" id="CHEBI:15378"/>
        <dbReference type="ChEBI" id="CHEBI:29033"/>
        <dbReference type="ChEBI" id="CHEBI:29034"/>
        <dbReference type="ChEBI" id="CHEBI:57540"/>
        <dbReference type="ChEBI" id="CHEBI:57945"/>
        <dbReference type="EC" id="1.6.2.2"/>
    </reaction>
</comment>
<feature type="binding site" evidence="10">
    <location>
        <position position="126"/>
    </location>
    <ligand>
        <name>FAD</name>
        <dbReference type="ChEBI" id="CHEBI:57692"/>
    </ligand>
</feature>
<feature type="binding site" evidence="10">
    <location>
        <position position="109"/>
    </location>
    <ligand>
        <name>FAD</name>
        <dbReference type="ChEBI" id="CHEBI:57692"/>
    </ligand>
</feature>
<dbReference type="Pfam" id="PF00175">
    <property type="entry name" value="NAD_binding_1"/>
    <property type="match status" value="1"/>
</dbReference>
<dbReference type="Gene3D" id="3.40.50.80">
    <property type="entry name" value="Nucleotide-binding domain of ferredoxin-NADP reductase (FNR) module"/>
    <property type="match status" value="1"/>
</dbReference>
<evidence type="ECO:0000256" key="3">
    <source>
        <dbReference type="ARBA" id="ARBA00006105"/>
    </source>
</evidence>
<feature type="binding site" evidence="10">
    <location>
        <position position="110"/>
    </location>
    <ligand>
        <name>FAD</name>
        <dbReference type="ChEBI" id="CHEBI:57692"/>
    </ligand>
</feature>
<feature type="binding site" evidence="10">
    <location>
        <position position="111"/>
    </location>
    <ligand>
        <name>FAD</name>
        <dbReference type="ChEBI" id="CHEBI:57692"/>
    </ligand>
</feature>
<feature type="domain" description="FAD-binding FR-type" evidence="12">
    <location>
        <begin position="54"/>
        <end position="160"/>
    </location>
</feature>
<accession>A0A2I1BX48</accession>
<evidence type="ECO:0000256" key="5">
    <source>
        <dbReference type="ARBA" id="ARBA00022827"/>
    </source>
</evidence>
<dbReference type="AlphaFoldDB" id="A0A2I1BX48"/>
<evidence type="ECO:0000313" key="13">
    <source>
        <dbReference type="EMBL" id="PKX89949.1"/>
    </source>
</evidence>
<dbReference type="InterPro" id="IPR017938">
    <property type="entry name" value="Riboflavin_synthase-like_b-brl"/>
</dbReference>
<sequence>MLGLLNKRPVAKAFAVITVGGISTYMVSRFFGRRAFAESPTPSPTPKRIFGKGPAFVYLQLHSSENVNHNTKRLCFKLPGGENAQSGLDLTSALLTFSKPAGSWLPVVRPYTPVSKLDKPGFVELLIKKYPNGKASTHLHNLKPGDSLLFIASISGFCWTPNKYPHVYLIAGGAGITPIYQLARGILDNPMDKTKVTVIFGVNTEEDLLLRSEFDAYKQRYPDRFNIHYTVSRPKKEFSPERGIRSGYVTKELLAELMHQASEEDTKVFVCGPPAMETALLGSGPFGRGGNGILQQLGYSKDKVHRF</sequence>
<dbReference type="PRINTS" id="PR00371">
    <property type="entry name" value="FPNCR"/>
</dbReference>
<evidence type="ECO:0000313" key="14">
    <source>
        <dbReference type="Proteomes" id="UP000234474"/>
    </source>
</evidence>
<keyword evidence="4 10" id="KW-0285">Flavoprotein</keyword>
<dbReference type="GO" id="GO:0006696">
    <property type="term" value="P:ergosterol biosynthetic process"/>
    <property type="evidence" value="ECO:0007669"/>
    <property type="project" value="TreeGrafter"/>
</dbReference>
<dbReference type="GO" id="GO:0005741">
    <property type="term" value="C:mitochondrial outer membrane"/>
    <property type="evidence" value="ECO:0007669"/>
    <property type="project" value="UniProtKB-SubCell"/>
</dbReference>
<dbReference type="InterPro" id="IPR008333">
    <property type="entry name" value="Cbr1-like_FAD-bd_dom"/>
</dbReference>
<evidence type="ECO:0000256" key="11">
    <source>
        <dbReference type="RuleBase" id="RU361226"/>
    </source>
</evidence>
<keyword evidence="14" id="KW-1185">Reference proteome</keyword>
<dbReference type="InterPro" id="IPR017927">
    <property type="entry name" value="FAD-bd_FR_type"/>
</dbReference>
<dbReference type="VEuPathDB" id="FungiDB:P174DRAFT_395345"/>
<evidence type="ECO:0000256" key="7">
    <source>
        <dbReference type="ARBA" id="ARBA00023027"/>
    </source>
</evidence>
<keyword evidence="7 11" id="KW-0520">NAD</keyword>
<feature type="binding site" evidence="10">
    <location>
        <position position="177"/>
    </location>
    <ligand>
        <name>FAD</name>
        <dbReference type="ChEBI" id="CHEBI:57692"/>
    </ligand>
</feature>
<evidence type="ECO:0000256" key="1">
    <source>
        <dbReference type="ARBA" id="ARBA00001974"/>
    </source>
</evidence>
<dbReference type="PROSITE" id="PS51384">
    <property type="entry name" value="FAD_FR"/>
    <property type="match status" value="1"/>
</dbReference>
<evidence type="ECO:0000256" key="4">
    <source>
        <dbReference type="ARBA" id="ARBA00022630"/>
    </source>
</evidence>
<comment type="caution">
    <text evidence="13">The sequence shown here is derived from an EMBL/GenBank/DDBJ whole genome shotgun (WGS) entry which is preliminary data.</text>
</comment>
<gene>
    <name evidence="13" type="ORF">P174DRAFT_395345</name>
</gene>
<reference evidence="14" key="1">
    <citation type="journal article" date="2018" name="Proc. Natl. Acad. Sci. U.S.A.">
        <title>Linking secondary metabolites to gene clusters through genome sequencing of six diverse Aspergillus species.</title>
        <authorList>
            <person name="Kaerboelling I."/>
            <person name="Vesth T.C."/>
            <person name="Frisvad J.C."/>
            <person name="Nybo J.L."/>
            <person name="Theobald S."/>
            <person name="Kuo A."/>
            <person name="Bowyer P."/>
            <person name="Matsuda Y."/>
            <person name="Mondo S."/>
            <person name="Lyhne E.K."/>
            <person name="Kogle M.E."/>
            <person name="Clum A."/>
            <person name="Lipzen A."/>
            <person name="Salamov A."/>
            <person name="Ngan C.Y."/>
            <person name="Daum C."/>
            <person name="Chiniquy J."/>
            <person name="Barry K."/>
            <person name="LaButti K."/>
            <person name="Haridas S."/>
            <person name="Simmons B.A."/>
            <person name="Magnuson J.K."/>
            <person name="Mortensen U.H."/>
            <person name="Larsen T.O."/>
            <person name="Grigoriev I.V."/>
            <person name="Baker S.E."/>
            <person name="Andersen M.R."/>
        </authorList>
    </citation>
    <scope>NUCLEOTIDE SEQUENCE [LARGE SCALE GENOMIC DNA]</scope>
    <source>
        <strain evidence="14">IBT 16806</strain>
    </source>
</reference>
<dbReference type="SUPFAM" id="SSF52343">
    <property type="entry name" value="Ferredoxin reductase-like, C-terminal NADP-linked domain"/>
    <property type="match status" value="1"/>
</dbReference>
<dbReference type="STRING" id="1392255.A0A2I1BX48"/>
<dbReference type="GO" id="GO:0090524">
    <property type="term" value="F:cytochrome-b5 reductase activity, acting on NADH"/>
    <property type="evidence" value="ECO:0007669"/>
    <property type="project" value="UniProtKB-EC"/>
</dbReference>
<dbReference type="CDD" id="cd06183">
    <property type="entry name" value="cyt_b5_reduct_like"/>
    <property type="match status" value="1"/>
</dbReference>
<feature type="binding site" evidence="10">
    <location>
        <position position="134"/>
    </location>
    <ligand>
        <name>FAD</name>
        <dbReference type="ChEBI" id="CHEBI:57692"/>
    </ligand>
</feature>
<name>A0A2I1BX48_ASPN1</name>
<evidence type="ECO:0000256" key="6">
    <source>
        <dbReference type="ARBA" id="ARBA00023002"/>
    </source>
</evidence>
<dbReference type="Gene3D" id="2.40.30.10">
    <property type="entry name" value="Translation factors"/>
    <property type="match status" value="1"/>
</dbReference>
<evidence type="ECO:0000256" key="8">
    <source>
        <dbReference type="ARBA" id="ARBA00023128"/>
    </source>
</evidence>
<dbReference type="PRINTS" id="PR00406">
    <property type="entry name" value="CYTB5RDTASE"/>
</dbReference>
<dbReference type="RefSeq" id="XP_024678544.1">
    <property type="nucleotide sequence ID" value="XM_024823680.1"/>
</dbReference>
<dbReference type="OMA" id="WLPVIRP"/>
<comment type="similarity">
    <text evidence="3 11">Belongs to the flavoprotein pyridine nucleotide cytochrome reductase family.</text>
</comment>
<comment type="cofactor">
    <cofactor evidence="1 10 11">
        <name>FAD</name>
        <dbReference type="ChEBI" id="CHEBI:57692"/>
    </cofactor>
</comment>
<keyword evidence="5 10" id="KW-0274">FAD</keyword>
<dbReference type="GeneID" id="36531005"/>
<feature type="binding site" evidence="10">
    <location>
        <position position="128"/>
    </location>
    <ligand>
        <name>FAD</name>
        <dbReference type="ChEBI" id="CHEBI:57692"/>
    </ligand>
</feature>
<organism evidence="13 14">
    <name type="scientific">Aspergillus novofumigatus (strain IBT 16806)</name>
    <dbReference type="NCBI Taxonomy" id="1392255"/>
    <lineage>
        <taxon>Eukaryota</taxon>
        <taxon>Fungi</taxon>
        <taxon>Dikarya</taxon>
        <taxon>Ascomycota</taxon>
        <taxon>Pezizomycotina</taxon>
        <taxon>Eurotiomycetes</taxon>
        <taxon>Eurotiomycetidae</taxon>
        <taxon>Eurotiales</taxon>
        <taxon>Aspergillaceae</taxon>
        <taxon>Aspergillus</taxon>
        <taxon>Aspergillus subgen. Fumigati</taxon>
    </lineage>
</organism>
<feature type="binding site" evidence="10">
    <location>
        <position position="136"/>
    </location>
    <ligand>
        <name>FAD</name>
        <dbReference type="ChEBI" id="CHEBI:57692"/>
    </ligand>
</feature>
<dbReference type="InterPro" id="IPR039261">
    <property type="entry name" value="FNR_nucleotide-bd"/>
</dbReference>
<evidence type="ECO:0000256" key="2">
    <source>
        <dbReference type="ARBA" id="ARBA00004572"/>
    </source>
</evidence>
<dbReference type="EMBL" id="MSZS01000008">
    <property type="protein sequence ID" value="PKX89949.1"/>
    <property type="molecule type" value="Genomic_DNA"/>
</dbReference>
<evidence type="ECO:0000259" key="12">
    <source>
        <dbReference type="PROSITE" id="PS51384"/>
    </source>
</evidence>
<dbReference type="OrthoDB" id="432685at2759"/>
<evidence type="ECO:0000256" key="10">
    <source>
        <dbReference type="PIRSR" id="PIRSR601834-1"/>
    </source>
</evidence>
<dbReference type="InterPro" id="IPR001834">
    <property type="entry name" value="CBR-like"/>
</dbReference>
<dbReference type="PANTHER" id="PTHR19370:SF101">
    <property type="entry name" value="NADH-CYTOCHROME B5 REDUCTASE"/>
    <property type="match status" value="1"/>
</dbReference>
<dbReference type="FunFam" id="3.40.50.80:FF:000009">
    <property type="entry name" value="NADH-cytochrome b5 reductase"/>
    <property type="match status" value="1"/>
</dbReference>
<dbReference type="PANTHER" id="PTHR19370">
    <property type="entry name" value="NADH-CYTOCHROME B5 REDUCTASE"/>
    <property type="match status" value="1"/>
</dbReference>
<keyword evidence="6 11" id="KW-0560">Oxidoreductase</keyword>